<evidence type="ECO:0000313" key="4">
    <source>
        <dbReference type="Proteomes" id="UP000323708"/>
    </source>
</evidence>
<dbReference type="SUPFAM" id="SSF56601">
    <property type="entry name" value="beta-lactamase/transpeptidase-like"/>
    <property type="match status" value="1"/>
</dbReference>
<sequence length="434" mass="47528">MHSVFRVFVPLVLVAITPLTALAVDVKDSRDGYSLQESQRYASATSYRQLLGGGDITSWWSENIARTMRTAVLPNRLPANTFKRNESAWAGKLDKVSAKTDLGTMTLAEAINDPRSATKAIIVLRRGEVVYEAYPGLKPADSHLWASVAKPTAALLIEQLIDEGKLAETDSVAEHLPDFAGTALGAVRIIELLDMVPGTDTHDSVQTRQEPDSTATRYYLAEFGEAYKHGKVETVREILKDAERTGAPGQVFEYSSGITQMLVFIAEAVTGQSWPDAFDERVWSHVRAEGPLQVHLAPDGMALAHGIVSSRLRDLARYGLLYTPYWSLVADRQVVSDAARARIARPHHSHEVFMKGDGERFSAYLGETPLGNSRQWDAVYADGGMFKGGMFGQGLYVLPEEGIVIAYYSTVPSSPLTRFLRPLSQALAGKEGEG</sequence>
<comment type="caution">
    <text evidence="3">The sequence shown here is derived from an EMBL/GenBank/DDBJ whole genome shotgun (WGS) entry which is preliminary data.</text>
</comment>
<dbReference type="InterPro" id="IPR001466">
    <property type="entry name" value="Beta-lactam-related"/>
</dbReference>
<dbReference type="EMBL" id="VTUX01000001">
    <property type="protein sequence ID" value="KAA1193969.1"/>
    <property type="molecule type" value="Genomic_DNA"/>
</dbReference>
<dbReference type="RefSeq" id="WP_149609438.1">
    <property type="nucleotide sequence ID" value="NZ_VTUX01000001.1"/>
</dbReference>
<protein>
    <submittedName>
        <fullName evidence="3">Beta-lactamase family protein</fullName>
    </submittedName>
</protein>
<dbReference type="InterPro" id="IPR050789">
    <property type="entry name" value="Diverse_Enzym_Activities"/>
</dbReference>
<accession>A0A5B0X6V7</accession>
<keyword evidence="4" id="KW-1185">Reference proteome</keyword>
<feature type="signal peptide" evidence="1">
    <location>
        <begin position="1"/>
        <end position="23"/>
    </location>
</feature>
<name>A0A5B0X6V7_9GAMM</name>
<dbReference type="InterPro" id="IPR012338">
    <property type="entry name" value="Beta-lactam/transpept-like"/>
</dbReference>
<evidence type="ECO:0000259" key="2">
    <source>
        <dbReference type="Pfam" id="PF00144"/>
    </source>
</evidence>
<proteinExistence type="predicted"/>
<keyword evidence="1" id="KW-0732">Signal</keyword>
<gene>
    <name evidence="3" type="ORF">F0M18_00545</name>
</gene>
<evidence type="ECO:0000256" key="1">
    <source>
        <dbReference type="SAM" id="SignalP"/>
    </source>
</evidence>
<organism evidence="3 4">
    <name type="scientific">Pseudohalioglobus sediminis</name>
    <dbReference type="NCBI Taxonomy" id="2606449"/>
    <lineage>
        <taxon>Bacteria</taxon>
        <taxon>Pseudomonadati</taxon>
        <taxon>Pseudomonadota</taxon>
        <taxon>Gammaproteobacteria</taxon>
        <taxon>Cellvibrionales</taxon>
        <taxon>Halieaceae</taxon>
        <taxon>Pseudohalioglobus</taxon>
    </lineage>
</organism>
<dbReference type="PANTHER" id="PTHR43283:SF7">
    <property type="entry name" value="BETA-LACTAMASE-RELATED DOMAIN-CONTAINING PROTEIN"/>
    <property type="match status" value="1"/>
</dbReference>
<dbReference type="Proteomes" id="UP000323708">
    <property type="component" value="Unassembled WGS sequence"/>
</dbReference>
<feature type="domain" description="Beta-lactamase-related" evidence="2">
    <location>
        <begin position="120"/>
        <end position="427"/>
    </location>
</feature>
<dbReference type="PANTHER" id="PTHR43283">
    <property type="entry name" value="BETA-LACTAMASE-RELATED"/>
    <property type="match status" value="1"/>
</dbReference>
<reference evidence="3 4" key="1">
    <citation type="submission" date="2019-09" db="EMBL/GenBank/DDBJ databases">
        <authorList>
            <person name="Chen X.-Y."/>
        </authorList>
    </citation>
    <scope>NUCLEOTIDE SEQUENCE [LARGE SCALE GENOMIC DNA]</scope>
    <source>
        <strain evidence="3 4">NY5</strain>
    </source>
</reference>
<evidence type="ECO:0000313" key="3">
    <source>
        <dbReference type="EMBL" id="KAA1193969.1"/>
    </source>
</evidence>
<dbReference type="Gene3D" id="3.40.710.10">
    <property type="entry name" value="DD-peptidase/beta-lactamase superfamily"/>
    <property type="match status" value="1"/>
</dbReference>
<dbReference type="AlphaFoldDB" id="A0A5B0X6V7"/>
<feature type="chain" id="PRO_5022940752" evidence="1">
    <location>
        <begin position="24"/>
        <end position="434"/>
    </location>
</feature>
<dbReference type="Pfam" id="PF00144">
    <property type="entry name" value="Beta-lactamase"/>
    <property type="match status" value="1"/>
</dbReference>